<keyword evidence="3" id="KW-1185">Reference proteome</keyword>
<comment type="caution">
    <text evidence="2">The sequence shown here is derived from an EMBL/GenBank/DDBJ whole genome shotgun (WGS) entry which is preliminary data.</text>
</comment>
<dbReference type="EMBL" id="JABAYA010000121">
    <property type="protein sequence ID" value="KAF7724393.1"/>
    <property type="molecule type" value="Genomic_DNA"/>
</dbReference>
<reference evidence="2" key="1">
    <citation type="submission" date="2020-01" db="EMBL/GenBank/DDBJ databases">
        <title>Genome Sequencing of Three Apophysomyces-Like Fungal Strains Confirms a Novel Fungal Genus in the Mucoromycota with divergent Burkholderia-like Endosymbiotic Bacteria.</title>
        <authorList>
            <person name="Stajich J.E."/>
            <person name="Macias A.M."/>
            <person name="Carter-House D."/>
            <person name="Lovett B."/>
            <person name="Kasson L.R."/>
            <person name="Berry K."/>
            <person name="Grigoriev I."/>
            <person name="Chang Y."/>
            <person name="Spatafora J."/>
            <person name="Kasson M.T."/>
        </authorList>
    </citation>
    <scope>NUCLEOTIDE SEQUENCE</scope>
    <source>
        <strain evidence="2">NRRL A-21654</strain>
    </source>
</reference>
<protein>
    <recommendedName>
        <fullName evidence="4">F-box domain-containing protein</fullName>
    </recommendedName>
</protein>
<dbReference type="InterPro" id="IPR032675">
    <property type="entry name" value="LRR_dom_sf"/>
</dbReference>
<gene>
    <name evidence="2" type="ORF">EC973_001118</name>
</gene>
<dbReference type="SUPFAM" id="SSF52047">
    <property type="entry name" value="RNI-like"/>
    <property type="match status" value="1"/>
</dbReference>
<keyword evidence="1" id="KW-0732">Signal</keyword>
<dbReference type="Gene3D" id="3.80.10.10">
    <property type="entry name" value="Ribonuclease Inhibitor"/>
    <property type="match status" value="1"/>
</dbReference>
<dbReference type="OrthoDB" id="2264027at2759"/>
<evidence type="ECO:0008006" key="4">
    <source>
        <dbReference type="Google" id="ProtNLM"/>
    </source>
</evidence>
<proteinExistence type="predicted"/>
<dbReference type="AlphaFoldDB" id="A0A8H7BK30"/>
<feature type="chain" id="PRO_5034690029" description="F-box domain-containing protein" evidence="1">
    <location>
        <begin position="24"/>
        <end position="418"/>
    </location>
</feature>
<feature type="signal peptide" evidence="1">
    <location>
        <begin position="1"/>
        <end position="23"/>
    </location>
</feature>
<evidence type="ECO:0000313" key="2">
    <source>
        <dbReference type="EMBL" id="KAF7724393.1"/>
    </source>
</evidence>
<sequence>MLLRLPPELLHCLLSLLGRSAIAQLCLTCHRGYELCLPVLYAHIELELRSHFQQFLNGLQQHLRLKNAVKLYTKKISLVGRQSNSHWLVADFRSLPIELPNVSTVIFHHFRTLSVETVTQLAAALPNVQNLVFRYCNLVSTDLATLQFKSAGSLTLFWTDFSEPAVSRLLAALPRLVQVDFGANHNRDSTANGLAVQALQNHCSHIQDLSISLQQVSEPTLCDAIAFYGSQLRRLSIRCDGPQTLTAVATHANSIECLIIRATTWPSQPPLATEAEEEEEASDNIVKGSMKGILLCCQRLEHLELASWMTDEIPSVVWRAIETVAQRRTDPQSIQAKKMIERRNASHQSQRDAANRPRGVRRISRIYEIHPPTSANGGLWSIRQRDERHRMEINLPRQTLALDIEELEEIRQLYKKNK</sequence>
<organism evidence="2 3">
    <name type="scientific">Apophysomyces ossiformis</name>
    <dbReference type="NCBI Taxonomy" id="679940"/>
    <lineage>
        <taxon>Eukaryota</taxon>
        <taxon>Fungi</taxon>
        <taxon>Fungi incertae sedis</taxon>
        <taxon>Mucoromycota</taxon>
        <taxon>Mucoromycotina</taxon>
        <taxon>Mucoromycetes</taxon>
        <taxon>Mucorales</taxon>
        <taxon>Mucorineae</taxon>
        <taxon>Mucoraceae</taxon>
        <taxon>Apophysomyces</taxon>
    </lineage>
</organism>
<name>A0A8H7BK30_9FUNG</name>
<evidence type="ECO:0000256" key="1">
    <source>
        <dbReference type="SAM" id="SignalP"/>
    </source>
</evidence>
<accession>A0A8H7BK30</accession>
<evidence type="ECO:0000313" key="3">
    <source>
        <dbReference type="Proteomes" id="UP000605846"/>
    </source>
</evidence>
<dbReference type="Proteomes" id="UP000605846">
    <property type="component" value="Unassembled WGS sequence"/>
</dbReference>